<dbReference type="InterPro" id="IPR050742">
    <property type="entry name" value="Helicase_Restrict-Modif_Enz"/>
</dbReference>
<dbReference type="InterPro" id="IPR014001">
    <property type="entry name" value="Helicase_ATP-bd"/>
</dbReference>
<feature type="transmembrane region" description="Helical" evidence="1">
    <location>
        <begin position="529"/>
        <end position="546"/>
    </location>
</feature>
<feature type="domain" description="Helicase ATP-binding" evidence="2">
    <location>
        <begin position="25"/>
        <end position="207"/>
    </location>
</feature>
<dbReference type="Gene3D" id="3.40.50.300">
    <property type="entry name" value="P-loop containing nucleotide triphosphate hydrolases"/>
    <property type="match status" value="2"/>
</dbReference>
<sequence length="902" mass="102872">MKQFPTDIKFKYPWRSYQQRVLQELESHLNDNHLHIIAPPGSGKTILGIEVALRLNKPTLILAPTIAIRNQWIQRFCELFLRTKSTPNWISINIKEPKFLTVSTYQGLHAACSGKTIENKDYKIAEESSDDDLQFSNTTAKTIIEGLKKEKISTIVVDEAHHLKNAWWKSLTEVKKNLEPTIVGLTATPPYDVSYNEWQRYIELNGPVDAEISVPELVLENDLCPHQDYIMFSYPTPEEGSKIKEYNNNTQQLFTQIKADTILKSKLLALRCYIQPLQELEWIYSNIENYAAILIYLNAVGVEISPLHLDVIGDKNFKIPELNYEWIETLLTFYIYHTDEDKEYRELLLNKLKRNGVVNRKKISFAQHQKRNKLLSSSISKLESIKEIVDFESLSLGNDLRMVILTDYIRKELLVSTPKNTLPLTSIGVIPIFEKLRRTKNLSSKIGVLTGSIIIIPFTALNQLDYYCKLYKIDTIATTPLSYDPNFLVIKTSERLKQNIVHIITQLFQEGHIEILIGTKSLLGEGWDAPAINALILASFVGSYVLSNQMRGRAIRTQKSNPLKTGNIWHLVCVDVLDNDGGVDYSLLKRRFKAFVGVSLDSNPRIENGIDRLHLPTNFTTAKQIFDVNQKMFACANNRNQLELSWKKALEEGITLIEEIKVPFPSQQNYKQVTSLYFNKTIANLSAFLVSGIATFGETILEIALRNINRIKTLEHLLSFVTVAGIAGIAIFGRLLYRTSSLYLKHRDISKDIKSIGEALLASLINNHVIKTPREKLVVLTSQDEYGAVFCHLEGASTFEKSVFITSLSEIIDTIDNPRYVIIRKATLFNLIDQKDFHAVPELLGKQKSLATNFESNWKSYVGKCKLVFTRNIEGRKILLKSRIHSLAASFQDKSERVNTWK</sequence>
<organism evidence="3 4">
    <name type="scientific">Aquimarina aggregata</name>
    <dbReference type="NCBI Taxonomy" id="1642818"/>
    <lineage>
        <taxon>Bacteria</taxon>
        <taxon>Pseudomonadati</taxon>
        <taxon>Bacteroidota</taxon>
        <taxon>Flavobacteriia</taxon>
        <taxon>Flavobacteriales</taxon>
        <taxon>Flavobacteriaceae</taxon>
        <taxon>Aquimarina</taxon>
    </lineage>
</organism>
<evidence type="ECO:0000313" key="3">
    <source>
        <dbReference type="EMBL" id="KZS38265.1"/>
    </source>
</evidence>
<dbReference type="InterPro" id="IPR027417">
    <property type="entry name" value="P-loop_NTPase"/>
</dbReference>
<accession>A0A162WRV9</accession>
<feature type="transmembrane region" description="Helical" evidence="1">
    <location>
        <begin position="717"/>
        <end position="737"/>
    </location>
</feature>
<dbReference type="GO" id="GO:0016787">
    <property type="term" value="F:hydrolase activity"/>
    <property type="evidence" value="ECO:0007669"/>
    <property type="project" value="InterPro"/>
</dbReference>
<dbReference type="GO" id="GO:0003677">
    <property type="term" value="F:DNA binding"/>
    <property type="evidence" value="ECO:0007669"/>
    <property type="project" value="InterPro"/>
</dbReference>
<dbReference type="GO" id="GO:0005524">
    <property type="term" value="F:ATP binding"/>
    <property type="evidence" value="ECO:0007669"/>
    <property type="project" value="InterPro"/>
</dbReference>
<dbReference type="PANTHER" id="PTHR47396:SF1">
    <property type="entry name" value="ATP-DEPENDENT HELICASE IRC3-RELATED"/>
    <property type="match status" value="1"/>
</dbReference>
<dbReference type="SUPFAM" id="SSF52540">
    <property type="entry name" value="P-loop containing nucleoside triphosphate hydrolases"/>
    <property type="match status" value="1"/>
</dbReference>
<dbReference type="PROSITE" id="PS51192">
    <property type="entry name" value="HELICASE_ATP_BIND_1"/>
    <property type="match status" value="1"/>
</dbReference>
<dbReference type="SMART" id="SM00487">
    <property type="entry name" value="DEXDc"/>
    <property type="match status" value="1"/>
</dbReference>
<dbReference type="STRING" id="1642818.AWE51_17015"/>
<name>A0A162WRV9_9FLAO</name>
<keyword evidence="1" id="KW-1133">Transmembrane helix</keyword>
<dbReference type="EMBL" id="LQRT01000058">
    <property type="protein sequence ID" value="KZS38265.1"/>
    <property type="molecule type" value="Genomic_DNA"/>
</dbReference>
<keyword evidence="3" id="KW-0378">Hydrolase</keyword>
<evidence type="ECO:0000259" key="2">
    <source>
        <dbReference type="PROSITE" id="PS51192"/>
    </source>
</evidence>
<keyword evidence="1" id="KW-0812">Transmembrane</keyword>
<feature type="transmembrane region" description="Helical" evidence="1">
    <location>
        <begin position="685"/>
        <end position="705"/>
    </location>
</feature>
<keyword evidence="4" id="KW-1185">Reference proteome</keyword>
<keyword evidence="3" id="KW-0540">Nuclease</keyword>
<protein>
    <submittedName>
        <fullName evidence="3">Restriction endonuclease subunit R</fullName>
    </submittedName>
</protein>
<dbReference type="GO" id="GO:0005829">
    <property type="term" value="C:cytosol"/>
    <property type="evidence" value="ECO:0007669"/>
    <property type="project" value="TreeGrafter"/>
</dbReference>
<dbReference type="InterPro" id="IPR006935">
    <property type="entry name" value="Helicase/UvrB_N"/>
</dbReference>
<keyword evidence="1" id="KW-0472">Membrane</keyword>
<keyword evidence="3" id="KW-0255">Endonuclease</keyword>
<dbReference type="RefSeq" id="WP_066319041.1">
    <property type="nucleotide sequence ID" value="NZ_LQRT01000058.1"/>
</dbReference>
<proteinExistence type="predicted"/>
<evidence type="ECO:0000256" key="1">
    <source>
        <dbReference type="SAM" id="Phobius"/>
    </source>
</evidence>
<dbReference type="CDD" id="cd18785">
    <property type="entry name" value="SF2_C"/>
    <property type="match status" value="1"/>
</dbReference>
<comment type="caution">
    <text evidence="3">The sequence shown here is derived from an EMBL/GenBank/DDBJ whole genome shotgun (WGS) entry which is preliminary data.</text>
</comment>
<dbReference type="Pfam" id="PF04851">
    <property type="entry name" value="ResIII"/>
    <property type="match status" value="1"/>
</dbReference>
<evidence type="ECO:0000313" key="4">
    <source>
        <dbReference type="Proteomes" id="UP000076715"/>
    </source>
</evidence>
<reference evidence="3 4" key="1">
    <citation type="submission" date="2016-01" db="EMBL/GenBank/DDBJ databases">
        <title>The draft genome sequence of Aquimarina sp. RZW4-3-2.</title>
        <authorList>
            <person name="Wang Y."/>
        </authorList>
    </citation>
    <scope>NUCLEOTIDE SEQUENCE [LARGE SCALE GENOMIC DNA]</scope>
    <source>
        <strain evidence="3 4">RZW4-3-2</strain>
    </source>
</reference>
<dbReference type="GO" id="GO:0004519">
    <property type="term" value="F:endonuclease activity"/>
    <property type="evidence" value="ECO:0007669"/>
    <property type="project" value="UniProtKB-KW"/>
</dbReference>
<dbReference type="PANTHER" id="PTHR47396">
    <property type="entry name" value="TYPE I RESTRICTION ENZYME ECOKI R PROTEIN"/>
    <property type="match status" value="1"/>
</dbReference>
<gene>
    <name evidence="3" type="ORF">AWE51_17015</name>
</gene>
<dbReference type="OrthoDB" id="9759819at2"/>
<dbReference type="Proteomes" id="UP000076715">
    <property type="component" value="Unassembled WGS sequence"/>
</dbReference>
<dbReference type="AlphaFoldDB" id="A0A162WRV9"/>